<dbReference type="InterPro" id="IPR000524">
    <property type="entry name" value="Tscrpt_reg_HTH_GntR"/>
</dbReference>
<dbReference type="Gene3D" id="3.40.640.10">
    <property type="entry name" value="Type I PLP-dependent aspartate aminotransferase-like (Major domain)"/>
    <property type="match status" value="1"/>
</dbReference>
<name>A0A2T6KCP2_9RHOB</name>
<gene>
    <name evidence="7" type="ORF">C8N45_10925</name>
</gene>
<dbReference type="InterPro" id="IPR015422">
    <property type="entry name" value="PyrdxlP-dep_Trfase_small"/>
</dbReference>
<accession>A0A2T6KCP2</accession>
<dbReference type="SMART" id="SM00345">
    <property type="entry name" value="HTH_GNTR"/>
    <property type="match status" value="1"/>
</dbReference>
<dbReference type="Gene3D" id="3.90.1150.10">
    <property type="entry name" value="Aspartate Aminotransferase, domain 1"/>
    <property type="match status" value="1"/>
</dbReference>
<evidence type="ECO:0000256" key="5">
    <source>
        <dbReference type="ARBA" id="ARBA00023163"/>
    </source>
</evidence>
<dbReference type="GO" id="GO:0003700">
    <property type="term" value="F:DNA-binding transcription factor activity"/>
    <property type="evidence" value="ECO:0007669"/>
    <property type="project" value="InterPro"/>
</dbReference>
<proteinExistence type="inferred from homology"/>
<evidence type="ECO:0000313" key="7">
    <source>
        <dbReference type="EMBL" id="PUB12717.1"/>
    </source>
</evidence>
<dbReference type="GO" id="GO:0003677">
    <property type="term" value="F:DNA binding"/>
    <property type="evidence" value="ECO:0007669"/>
    <property type="project" value="UniProtKB-KW"/>
</dbReference>
<keyword evidence="2" id="KW-0663">Pyridoxal phosphate</keyword>
<dbReference type="PROSITE" id="PS50949">
    <property type="entry name" value="HTH_GNTR"/>
    <property type="match status" value="1"/>
</dbReference>
<evidence type="ECO:0000256" key="4">
    <source>
        <dbReference type="ARBA" id="ARBA00023125"/>
    </source>
</evidence>
<dbReference type="InterPro" id="IPR036388">
    <property type="entry name" value="WH-like_DNA-bd_sf"/>
</dbReference>
<dbReference type="InterPro" id="IPR036390">
    <property type="entry name" value="WH_DNA-bd_sf"/>
</dbReference>
<reference evidence="7 8" key="1">
    <citation type="submission" date="2018-04" db="EMBL/GenBank/DDBJ databases">
        <title>Genomic Encyclopedia of Archaeal and Bacterial Type Strains, Phase II (KMG-II): from individual species to whole genera.</title>
        <authorList>
            <person name="Goeker M."/>
        </authorList>
    </citation>
    <scope>NUCLEOTIDE SEQUENCE [LARGE SCALE GENOMIC DNA]</scope>
    <source>
        <strain evidence="7 8">DSM 29955</strain>
    </source>
</reference>
<comment type="similarity">
    <text evidence="1">In the C-terminal section; belongs to the class-I pyridoxal-phosphate-dependent aminotransferase family.</text>
</comment>
<dbReference type="InterPro" id="IPR015424">
    <property type="entry name" value="PyrdxlP-dep_Trfase"/>
</dbReference>
<evidence type="ECO:0000256" key="3">
    <source>
        <dbReference type="ARBA" id="ARBA00023015"/>
    </source>
</evidence>
<dbReference type="EMBL" id="QBUD01000009">
    <property type="protein sequence ID" value="PUB12717.1"/>
    <property type="molecule type" value="Genomic_DNA"/>
</dbReference>
<dbReference type="SUPFAM" id="SSF46785">
    <property type="entry name" value="Winged helix' DNA-binding domain"/>
    <property type="match status" value="1"/>
</dbReference>
<dbReference type="Gene3D" id="1.10.10.10">
    <property type="entry name" value="Winged helix-like DNA-binding domain superfamily/Winged helix DNA-binding domain"/>
    <property type="match status" value="1"/>
</dbReference>
<dbReference type="InterPro" id="IPR004839">
    <property type="entry name" value="Aminotransferase_I/II_large"/>
</dbReference>
<feature type="domain" description="HTH gntR-type" evidence="6">
    <location>
        <begin position="17"/>
        <end position="85"/>
    </location>
</feature>
<dbReference type="SUPFAM" id="SSF53383">
    <property type="entry name" value="PLP-dependent transferases"/>
    <property type="match status" value="1"/>
</dbReference>
<dbReference type="PANTHER" id="PTHR46577">
    <property type="entry name" value="HTH-TYPE TRANSCRIPTIONAL REGULATORY PROTEIN GABR"/>
    <property type="match status" value="1"/>
</dbReference>
<keyword evidence="4" id="KW-0238">DNA-binding</keyword>
<evidence type="ECO:0000259" key="6">
    <source>
        <dbReference type="PROSITE" id="PS50949"/>
    </source>
</evidence>
<keyword evidence="8" id="KW-1185">Reference proteome</keyword>
<organism evidence="7 8">
    <name type="scientific">Yoonia sediminilitoris</name>
    <dbReference type="NCBI Taxonomy" id="1286148"/>
    <lineage>
        <taxon>Bacteria</taxon>
        <taxon>Pseudomonadati</taxon>
        <taxon>Pseudomonadota</taxon>
        <taxon>Alphaproteobacteria</taxon>
        <taxon>Rhodobacterales</taxon>
        <taxon>Paracoccaceae</taxon>
        <taxon>Yoonia</taxon>
    </lineage>
</organism>
<dbReference type="Pfam" id="PF00392">
    <property type="entry name" value="GntR"/>
    <property type="match status" value="1"/>
</dbReference>
<evidence type="ECO:0000313" key="8">
    <source>
        <dbReference type="Proteomes" id="UP000244523"/>
    </source>
</evidence>
<dbReference type="InterPro" id="IPR015421">
    <property type="entry name" value="PyrdxlP-dep_Trfase_major"/>
</dbReference>
<keyword evidence="5" id="KW-0804">Transcription</keyword>
<dbReference type="InterPro" id="IPR051446">
    <property type="entry name" value="HTH_trans_reg/aminotransferase"/>
</dbReference>
<dbReference type="PANTHER" id="PTHR46577:SF1">
    <property type="entry name" value="HTH-TYPE TRANSCRIPTIONAL REGULATORY PROTEIN GABR"/>
    <property type="match status" value="1"/>
</dbReference>
<sequence>MIVPDTIWQPDLSGAGRAKYKALAQAIRNAIASGSLAQGAKLPPVRDLAYRAGITPGTVARAYGILTDEGLLVAEVGRGTFVSGPARKTRKAETPLLHAVDEETADFRSSRVPDVGQGVIIDETLIRLAQSRRRPHISYPTAETDFDARQAVVDWIGQGRLGPIGADDVVLANGAQNGCILALQDILHGPQPVILAEELAYPGTRHAARLLRAKVVGVAMDEEGIIPEALVEAYRKHGGQVLITAAEVHSPTTVKTGYARKKAIAAVAERFGFSIIEDDCHTTGSTDVPCYRAILPRQSYYVSALTKSVSGALRFGYAVAPLDGGKSLRQVAQSSHYGVAQPIVDLCENLLTSGNAAQIRSDVIARTAGRVRSAVNKLGRWNIRWREDAPFVWLQLPTGWRASSFAMACAGKGVTIRPADEFALSTAMAPNAVRLAVNTCVSDMRYLQALDVMNDLLGNPDALVDG</sequence>
<dbReference type="RefSeq" id="WP_108387168.1">
    <property type="nucleotide sequence ID" value="NZ_QBUD01000009.1"/>
</dbReference>
<dbReference type="GO" id="GO:0030170">
    <property type="term" value="F:pyridoxal phosphate binding"/>
    <property type="evidence" value="ECO:0007669"/>
    <property type="project" value="InterPro"/>
</dbReference>
<dbReference type="AlphaFoldDB" id="A0A2T6KCP2"/>
<evidence type="ECO:0000256" key="1">
    <source>
        <dbReference type="ARBA" id="ARBA00005384"/>
    </source>
</evidence>
<comment type="caution">
    <text evidence="7">The sequence shown here is derived from an EMBL/GenBank/DDBJ whole genome shotgun (WGS) entry which is preliminary data.</text>
</comment>
<keyword evidence="3" id="KW-0805">Transcription regulation</keyword>
<dbReference type="CDD" id="cd07377">
    <property type="entry name" value="WHTH_GntR"/>
    <property type="match status" value="1"/>
</dbReference>
<dbReference type="Pfam" id="PF00155">
    <property type="entry name" value="Aminotran_1_2"/>
    <property type="match status" value="1"/>
</dbReference>
<dbReference type="OrthoDB" id="9804020at2"/>
<protein>
    <submittedName>
        <fullName evidence="7">GntR family transcriptional regulator</fullName>
    </submittedName>
</protein>
<evidence type="ECO:0000256" key="2">
    <source>
        <dbReference type="ARBA" id="ARBA00022898"/>
    </source>
</evidence>
<dbReference type="CDD" id="cd00609">
    <property type="entry name" value="AAT_like"/>
    <property type="match status" value="1"/>
</dbReference>
<dbReference type="Proteomes" id="UP000244523">
    <property type="component" value="Unassembled WGS sequence"/>
</dbReference>